<evidence type="ECO:0000256" key="5">
    <source>
        <dbReference type="SAM" id="MobiDB-lite"/>
    </source>
</evidence>
<dbReference type="GO" id="GO:0007165">
    <property type="term" value="P:signal transduction"/>
    <property type="evidence" value="ECO:0007669"/>
    <property type="project" value="InterPro"/>
</dbReference>
<protein>
    <recommendedName>
        <fullName evidence="3">Rho GTPase-activating protein 19</fullName>
    </recommendedName>
    <alternativeName>
        <fullName evidence="4">Rho-type GTPase-activating protein 19</fullName>
    </alternativeName>
</protein>
<evidence type="ECO:0000313" key="8">
    <source>
        <dbReference type="Proteomes" id="UP000646548"/>
    </source>
</evidence>
<proteinExistence type="predicted"/>
<feature type="region of interest" description="Disordered" evidence="5">
    <location>
        <begin position="370"/>
        <end position="394"/>
    </location>
</feature>
<dbReference type="Gene3D" id="1.10.555.10">
    <property type="entry name" value="Rho GTPase activation protein"/>
    <property type="match status" value="1"/>
</dbReference>
<organism evidence="7 8">
    <name type="scientific">Oryzias melastigma</name>
    <name type="common">Marine medaka</name>
    <dbReference type="NCBI Taxonomy" id="30732"/>
    <lineage>
        <taxon>Eukaryota</taxon>
        <taxon>Metazoa</taxon>
        <taxon>Chordata</taxon>
        <taxon>Craniata</taxon>
        <taxon>Vertebrata</taxon>
        <taxon>Euteleostomi</taxon>
        <taxon>Actinopterygii</taxon>
        <taxon>Neopterygii</taxon>
        <taxon>Teleostei</taxon>
        <taxon>Neoteleostei</taxon>
        <taxon>Acanthomorphata</taxon>
        <taxon>Ovalentaria</taxon>
        <taxon>Atherinomorphae</taxon>
        <taxon>Beloniformes</taxon>
        <taxon>Adrianichthyidae</taxon>
        <taxon>Oryziinae</taxon>
        <taxon>Oryzias</taxon>
    </lineage>
</organism>
<dbReference type="GO" id="GO:0051056">
    <property type="term" value="P:regulation of small GTPase mediated signal transduction"/>
    <property type="evidence" value="ECO:0007669"/>
    <property type="project" value="TreeGrafter"/>
</dbReference>
<evidence type="ECO:0000259" key="6">
    <source>
        <dbReference type="PROSITE" id="PS50238"/>
    </source>
</evidence>
<dbReference type="SUPFAM" id="SSF48350">
    <property type="entry name" value="GTPase activation domain, GAP"/>
    <property type="match status" value="1"/>
</dbReference>
<gene>
    <name evidence="7" type="ORF">FQA47_025199</name>
</gene>
<dbReference type="CDD" id="cd04392">
    <property type="entry name" value="RhoGAP_ARHGAP19"/>
    <property type="match status" value="1"/>
</dbReference>
<dbReference type="FunFam" id="1.10.555.10:FF:000022">
    <property type="entry name" value="rho GTPase-activating protein 19"/>
    <property type="match status" value="1"/>
</dbReference>
<comment type="function">
    <text evidence="2">GTPase activator for the Rho-type GTPases by converting them to an inactive GDP-bound state.</text>
</comment>
<evidence type="ECO:0000256" key="4">
    <source>
        <dbReference type="ARBA" id="ARBA00083391"/>
    </source>
</evidence>
<name>A0A834CLN5_ORYME</name>
<dbReference type="InterPro" id="IPR008936">
    <property type="entry name" value="Rho_GTPase_activation_prot"/>
</dbReference>
<evidence type="ECO:0000313" key="7">
    <source>
        <dbReference type="EMBL" id="KAF6731539.1"/>
    </source>
</evidence>
<dbReference type="PANTHER" id="PTHR14963">
    <property type="entry name" value="RHO GTPASE ACTIVATING PROTEIN 18,19-RELATED"/>
    <property type="match status" value="1"/>
</dbReference>
<sequence>MFLCNEPDPSQSVICHSEFFVERLKYEKPQVFADLVLSNITRLIDLPGEEFAQLTGESEPRLPSSSNGFLRNFNFLKRKEKKVVFGAPLTEEGIAQIYQLIEYLSKNLHVEGLFRVPGNSLRQAALKEMLNAGADIDLETGDFHPNDVATLLKVFLGELPEPLLTHKHYHAHLKIGELTLFDDKGDKTNVPDKERQIETFQLLFMLLPPANRSLLKLLLDLLHHTARNQHANKMSALNLATMFAPHIIWPKNMVTSDLQGDIEKLNNGVAFLIRHSQKLFKAPEYIKDYAKAHFLGSKALQSNDDLTLCSGSEFGSGAAVVYPSPSVRTNTEKSSESLSYTETALRELYQQVSSMPESAKKKKLIRKFEKQPGMTPSAECQSPFRRHQRSRSFSGIIKKKVLGSQILAGKENGGSQQSPPTS</sequence>
<comment type="caution">
    <text evidence="7">The sequence shown here is derived from an EMBL/GenBank/DDBJ whole genome shotgun (WGS) entry which is preliminary data.</text>
</comment>
<feature type="domain" description="Rho-GAP" evidence="6">
    <location>
        <begin position="87"/>
        <end position="280"/>
    </location>
</feature>
<keyword evidence="1" id="KW-0343">GTPase activation</keyword>
<dbReference type="GO" id="GO:0005096">
    <property type="term" value="F:GTPase activator activity"/>
    <property type="evidence" value="ECO:0007669"/>
    <property type="project" value="UniProtKB-KW"/>
</dbReference>
<dbReference type="AlphaFoldDB" id="A0A834CLN5"/>
<dbReference type="EMBL" id="WKFB01000214">
    <property type="protein sequence ID" value="KAF6731539.1"/>
    <property type="molecule type" value="Genomic_DNA"/>
</dbReference>
<accession>A0A834CLN5</accession>
<dbReference type="SMART" id="SM00324">
    <property type="entry name" value="RhoGAP"/>
    <property type="match status" value="1"/>
</dbReference>
<dbReference type="GO" id="GO:0005737">
    <property type="term" value="C:cytoplasm"/>
    <property type="evidence" value="ECO:0007669"/>
    <property type="project" value="TreeGrafter"/>
</dbReference>
<dbReference type="InterPro" id="IPR000198">
    <property type="entry name" value="RhoGAP_dom"/>
</dbReference>
<evidence type="ECO:0000256" key="1">
    <source>
        <dbReference type="ARBA" id="ARBA00022468"/>
    </source>
</evidence>
<dbReference type="Pfam" id="PF00620">
    <property type="entry name" value="RhoGAP"/>
    <property type="match status" value="1"/>
</dbReference>
<dbReference type="Proteomes" id="UP000646548">
    <property type="component" value="Unassembled WGS sequence"/>
</dbReference>
<evidence type="ECO:0000256" key="2">
    <source>
        <dbReference type="ARBA" id="ARBA00055252"/>
    </source>
</evidence>
<dbReference type="PROSITE" id="PS50238">
    <property type="entry name" value="RHOGAP"/>
    <property type="match status" value="1"/>
</dbReference>
<dbReference type="PANTHER" id="PTHR14963:SF7">
    <property type="entry name" value="RHO GTPASE-ACTIVATING PROTEIN 19"/>
    <property type="match status" value="1"/>
</dbReference>
<evidence type="ECO:0000256" key="3">
    <source>
        <dbReference type="ARBA" id="ARBA00070235"/>
    </source>
</evidence>
<dbReference type="InterPro" id="IPR047941">
    <property type="entry name" value="ARHGAP19_RhoGAP"/>
</dbReference>
<reference evidence="7" key="1">
    <citation type="journal article" name="BMC Genomics">
        <title>Long-read sequencing and de novo genome assembly of marine medaka (Oryzias melastigma).</title>
        <authorList>
            <person name="Liang P."/>
            <person name="Saqib H.S.A."/>
            <person name="Ni X."/>
            <person name="Shen Y."/>
        </authorList>
    </citation>
    <scope>NUCLEOTIDE SEQUENCE</scope>
    <source>
        <strain evidence="7">Bigg-433</strain>
    </source>
</reference>